<evidence type="ECO:0000313" key="1">
    <source>
        <dbReference type="EnsemblMetazoa" id="tetur20g00970.1"/>
    </source>
</evidence>
<reference evidence="2" key="1">
    <citation type="submission" date="2011-08" db="EMBL/GenBank/DDBJ databases">
        <authorList>
            <person name="Rombauts S."/>
        </authorList>
    </citation>
    <scope>NUCLEOTIDE SEQUENCE</scope>
    <source>
        <strain evidence="2">London</strain>
    </source>
</reference>
<organism evidence="1 2">
    <name type="scientific">Tetranychus urticae</name>
    <name type="common">Two-spotted spider mite</name>
    <dbReference type="NCBI Taxonomy" id="32264"/>
    <lineage>
        <taxon>Eukaryota</taxon>
        <taxon>Metazoa</taxon>
        <taxon>Ecdysozoa</taxon>
        <taxon>Arthropoda</taxon>
        <taxon>Chelicerata</taxon>
        <taxon>Arachnida</taxon>
        <taxon>Acari</taxon>
        <taxon>Acariformes</taxon>
        <taxon>Trombidiformes</taxon>
        <taxon>Prostigmata</taxon>
        <taxon>Eleutherengona</taxon>
        <taxon>Raphignathae</taxon>
        <taxon>Tetranychoidea</taxon>
        <taxon>Tetranychidae</taxon>
        <taxon>Tetranychus</taxon>
    </lineage>
</organism>
<dbReference type="EMBL" id="CAEY01000511">
    <property type="status" value="NOT_ANNOTATED_CDS"/>
    <property type="molecule type" value="Genomic_DNA"/>
</dbReference>
<dbReference type="AlphaFoldDB" id="T1KSV5"/>
<protein>
    <submittedName>
        <fullName evidence="1">Uncharacterized protein</fullName>
    </submittedName>
</protein>
<dbReference type="EnsemblMetazoa" id="tetur20g00970.1">
    <property type="protein sequence ID" value="tetur20g00970.1"/>
    <property type="gene ID" value="tetur20g00970"/>
</dbReference>
<name>T1KSV5_TETUR</name>
<sequence>MDLIVINLLFMETTDGADDGYNPLKIEDKEKERSLMMNTFNQSRVFDVNSFSKFNLSYFFHFNIVLYSLLCLNLSQLPLIMDEMIIDLILTTDSCLHIIALSRKTNQSDANNLTLYILPLLG</sequence>
<accession>T1KSV5</accession>
<keyword evidence="2" id="KW-1185">Reference proteome</keyword>
<evidence type="ECO:0000313" key="2">
    <source>
        <dbReference type="Proteomes" id="UP000015104"/>
    </source>
</evidence>
<dbReference type="Proteomes" id="UP000015104">
    <property type="component" value="Unassembled WGS sequence"/>
</dbReference>
<proteinExistence type="predicted"/>
<reference evidence="1" key="2">
    <citation type="submission" date="2015-06" db="UniProtKB">
        <authorList>
            <consortium name="EnsemblMetazoa"/>
        </authorList>
    </citation>
    <scope>IDENTIFICATION</scope>
</reference>
<dbReference type="HOGENOM" id="CLU_3016832_0_0_1"/>